<evidence type="ECO:0000256" key="2">
    <source>
        <dbReference type="ARBA" id="ARBA00023274"/>
    </source>
</evidence>
<comment type="subunit">
    <text evidence="3 4">Part of the 30S ribosomal subunit. Forms a bridge to the 50S subunit in the 70S ribosome, contacting the 23S rRNA.</text>
</comment>
<dbReference type="InterPro" id="IPR009068">
    <property type="entry name" value="uS15_NS1_RNA-bd_sf"/>
</dbReference>
<keyword evidence="2 4" id="KW-0687">Ribonucleoprotein</keyword>
<dbReference type="GO" id="GO:0006412">
    <property type="term" value="P:translation"/>
    <property type="evidence" value="ECO:0007669"/>
    <property type="project" value="UniProtKB-UniRule"/>
</dbReference>
<evidence type="ECO:0000256" key="1">
    <source>
        <dbReference type="ARBA" id="ARBA00022980"/>
    </source>
</evidence>
<dbReference type="Gene3D" id="1.10.287.10">
    <property type="entry name" value="S15/NS1, RNA-binding"/>
    <property type="match status" value="1"/>
</dbReference>
<evidence type="ECO:0000313" key="6">
    <source>
        <dbReference type="EMBL" id="KMJ46033.1"/>
    </source>
</evidence>
<dbReference type="Gene3D" id="6.10.250.3130">
    <property type="match status" value="1"/>
</dbReference>
<dbReference type="PATRIC" id="fig|880157.4.peg.1155"/>
<proteinExistence type="inferred from homology"/>
<comment type="function">
    <text evidence="4">One of the primary rRNA binding proteins, it binds directly to 16S rRNA where it helps nucleate assembly of the platform of the 30S subunit by binding and bridging several RNA helices of the 16S rRNA.</text>
</comment>
<dbReference type="HAMAP" id="MF_01343_B">
    <property type="entry name" value="Ribosomal_uS15_B"/>
    <property type="match status" value="1"/>
</dbReference>
<evidence type="ECO:0000256" key="5">
    <source>
        <dbReference type="RuleBase" id="RU003919"/>
    </source>
</evidence>
<dbReference type="STRING" id="880157.AB204_05505"/>
<reference evidence="6 7" key="1">
    <citation type="submission" date="2015-06" db="EMBL/GenBank/DDBJ databases">
        <title>Draft Whole-Genome Sequence of the Entomopathogenic Bacterium Xenorhabdus khoisanae.</title>
        <authorList>
            <person name="Naidoo S."/>
            <person name="Featherston J."/>
            <person name="Gray V.M."/>
        </authorList>
    </citation>
    <scope>NUCLEOTIDE SEQUENCE [LARGE SCALE GENOMIC DNA]</scope>
    <source>
        <strain evidence="6 7">MCB</strain>
    </source>
</reference>
<protein>
    <recommendedName>
        <fullName evidence="4">Small ribosomal subunit protein uS15</fullName>
    </recommendedName>
</protein>
<comment type="caution">
    <text evidence="6">The sequence shown here is derived from an EMBL/GenBank/DDBJ whole genome shotgun (WGS) entry which is preliminary data.</text>
</comment>
<dbReference type="SMART" id="SM01387">
    <property type="entry name" value="Ribosomal_S15"/>
    <property type="match status" value="1"/>
</dbReference>
<keyword evidence="4" id="KW-0694">RNA-binding</keyword>
<gene>
    <name evidence="4" type="primary">rpsO</name>
    <name evidence="6" type="ORF">AB204_05505</name>
</gene>
<dbReference type="EMBL" id="LFCV01000030">
    <property type="protein sequence ID" value="KMJ46033.1"/>
    <property type="molecule type" value="Genomic_DNA"/>
</dbReference>
<keyword evidence="7" id="KW-1185">Reference proteome</keyword>
<organism evidence="6 7">
    <name type="scientific">Xenorhabdus khoisanae</name>
    <dbReference type="NCBI Taxonomy" id="880157"/>
    <lineage>
        <taxon>Bacteria</taxon>
        <taxon>Pseudomonadati</taxon>
        <taxon>Pseudomonadota</taxon>
        <taxon>Gammaproteobacteria</taxon>
        <taxon>Enterobacterales</taxon>
        <taxon>Morganellaceae</taxon>
        <taxon>Xenorhabdus</taxon>
    </lineage>
</organism>
<sequence>MSLSTTAKAQIIAEFGRGANDSGSSEVQIALLTADINQLQGHFSEHKKDHHSRRGLLRKVAQRRKQLNYLKGKDVARYTALIERLGLRR</sequence>
<dbReference type="Proteomes" id="UP000036277">
    <property type="component" value="Unassembled WGS sequence"/>
</dbReference>
<dbReference type="GO" id="GO:0003735">
    <property type="term" value="F:structural constituent of ribosome"/>
    <property type="evidence" value="ECO:0007669"/>
    <property type="project" value="InterPro"/>
</dbReference>
<dbReference type="GO" id="GO:0019843">
    <property type="term" value="F:rRNA binding"/>
    <property type="evidence" value="ECO:0007669"/>
    <property type="project" value="UniProtKB-UniRule"/>
</dbReference>
<name>A0A0J5FUW8_9GAMM</name>
<dbReference type="PANTHER" id="PTHR23321:SF26">
    <property type="entry name" value="SMALL RIBOSOMAL SUBUNIT PROTEIN US15M"/>
    <property type="match status" value="1"/>
</dbReference>
<evidence type="ECO:0000256" key="3">
    <source>
        <dbReference type="ARBA" id="ARBA00064542"/>
    </source>
</evidence>
<dbReference type="PANTHER" id="PTHR23321">
    <property type="entry name" value="RIBOSOMAL PROTEIN S15, BACTERIAL AND ORGANELLAR"/>
    <property type="match status" value="1"/>
</dbReference>
<dbReference type="NCBIfam" id="TIGR00952">
    <property type="entry name" value="S15_bact"/>
    <property type="match status" value="1"/>
</dbReference>
<keyword evidence="4" id="KW-0699">rRNA-binding</keyword>
<comment type="function">
    <text evidence="4">Forms an intersubunit bridge (bridge B4) with the 23S rRNA of the 50S subunit in the ribosome.</text>
</comment>
<dbReference type="AlphaFoldDB" id="A0A0J5FUW8"/>
<dbReference type="GO" id="GO:0022627">
    <property type="term" value="C:cytosolic small ribosomal subunit"/>
    <property type="evidence" value="ECO:0007669"/>
    <property type="project" value="TreeGrafter"/>
</dbReference>
<dbReference type="FunFam" id="1.10.287.10:FF:000002">
    <property type="entry name" value="30S ribosomal protein S15"/>
    <property type="match status" value="1"/>
</dbReference>
<accession>A0A0J5FUW8</accession>
<evidence type="ECO:0000313" key="7">
    <source>
        <dbReference type="Proteomes" id="UP000036277"/>
    </source>
</evidence>
<dbReference type="RefSeq" id="WP_047962380.1">
    <property type="nucleotide sequence ID" value="NZ_CAWMBG010000030.1"/>
</dbReference>
<dbReference type="SUPFAM" id="SSF47060">
    <property type="entry name" value="S15/NS1 RNA-binding domain"/>
    <property type="match status" value="1"/>
</dbReference>
<dbReference type="InterPro" id="IPR005290">
    <property type="entry name" value="Ribosomal_uS15_bac-type"/>
</dbReference>
<dbReference type="Pfam" id="PF00312">
    <property type="entry name" value="Ribosomal_S15"/>
    <property type="match status" value="1"/>
</dbReference>
<evidence type="ECO:0000256" key="4">
    <source>
        <dbReference type="HAMAP-Rule" id="MF_01343"/>
    </source>
</evidence>
<dbReference type="InterPro" id="IPR000589">
    <property type="entry name" value="Ribosomal_uS15"/>
</dbReference>
<dbReference type="CDD" id="cd00353">
    <property type="entry name" value="Ribosomal_S15p_S13e"/>
    <property type="match status" value="1"/>
</dbReference>
<dbReference type="OrthoDB" id="9799262at2"/>
<keyword evidence="1 4" id="KW-0689">Ribosomal protein</keyword>
<comment type="similarity">
    <text evidence="4 5">Belongs to the universal ribosomal protein uS15 family.</text>
</comment>